<dbReference type="AlphaFoldDB" id="A0A2N3NEQ0"/>
<dbReference type="PANTHER" id="PTHR47572:SF4">
    <property type="entry name" value="LACTONASE DRP35"/>
    <property type="match status" value="1"/>
</dbReference>
<feature type="domain" description="Pyrroloquinoline quinone-dependent pyranose dehydrogenase beta-propeller" evidence="2">
    <location>
        <begin position="32"/>
        <end position="417"/>
    </location>
</feature>
<dbReference type="InterPro" id="IPR054539">
    <property type="entry name" value="Beta-prop_PDH"/>
</dbReference>
<keyword evidence="4" id="KW-1185">Reference proteome</keyword>
<dbReference type="Gene3D" id="2.120.10.30">
    <property type="entry name" value="TolB, C-terminal domain"/>
    <property type="match status" value="1"/>
</dbReference>
<dbReference type="InParanoid" id="A0A2N3NEQ0"/>
<dbReference type="VEuPathDB" id="FungiDB:jhhlp_002715"/>
<dbReference type="InterPro" id="IPR011041">
    <property type="entry name" value="Quinoprot_gluc/sorb_DH_b-prop"/>
</dbReference>
<accession>A0A2N3NEQ0</accession>
<gene>
    <name evidence="3" type="ORF">jhhlp_002715</name>
</gene>
<dbReference type="InterPro" id="IPR011042">
    <property type="entry name" value="6-blade_b-propeller_TolB-like"/>
</dbReference>
<dbReference type="Proteomes" id="UP000233524">
    <property type="component" value="Unassembled WGS sequence"/>
</dbReference>
<feature type="signal peptide" evidence="1">
    <location>
        <begin position="1"/>
        <end position="19"/>
    </location>
</feature>
<dbReference type="InterPro" id="IPR051262">
    <property type="entry name" value="SMP-30/CGR1_Lactonase"/>
</dbReference>
<organism evidence="3 4">
    <name type="scientific">Lomentospora prolificans</name>
    <dbReference type="NCBI Taxonomy" id="41688"/>
    <lineage>
        <taxon>Eukaryota</taxon>
        <taxon>Fungi</taxon>
        <taxon>Dikarya</taxon>
        <taxon>Ascomycota</taxon>
        <taxon>Pezizomycotina</taxon>
        <taxon>Sordariomycetes</taxon>
        <taxon>Hypocreomycetidae</taxon>
        <taxon>Microascales</taxon>
        <taxon>Microascaceae</taxon>
        <taxon>Lomentospora</taxon>
    </lineage>
</organism>
<evidence type="ECO:0000313" key="4">
    <source>
        <dbReference type="Proteomes" id="UP000233524"/>
    </source>
</evidence>
<dbReference type="EMBL" id="NLAX01000008">
    <property type="protein sequence ID" value="PKS10956.1"/>
    <property type="molecule type" value="Genomic_DNA"/>
</dbReference>
<dbReference type="Pfam" id="PF22807">
    <property type="entry name" value="TrAA12"/>
    <property type="match status" value="1"/>
</dbReference>
<dbReference type="OrthoDB" id="507128at2759"/>
<reference evidence="3 4" key="1">
    <citation type="journal article" date="2017" name="G3 (Bethesda)">
        <title>First Draft Genome Sequence of the Pathogenic Fungus Lomentospora prolificans (Formerly Scedosporium prolificans).</title>
        <authorList>
            <person name="Luo R."/>
            <person name="Zimin A."/>
            <person name="Workman R."/>
            <person name="Fan Y."/>
            <person name="Pertea G."/>
            <person name="Grossman N."/>
            <person name="Wear M.P."/>
            <person name="Jia B."/>
            <person name="Miller H."/>
            <person name="Casadevall A."/>
            <person name="Timp W."/>
            <person name="Zhang S.X."/>
            <person name="Salzberg S.L."/>
        </authorList>
    </citation>
    <scope>NUCLEOTIDE SEQUENCE [LARGE SCALE GENOMIC DNA]</scope>
    <source>
        <strain evidence="3 4">JHH-5317</strain>
    </source>
</reference>
<dbReference type="STRING" id="41688.A0A2N3NEQ0"/>
<dbReference type="SUPFAM" id="SSF50952">
    <property type="entry name" value="Soluble quinoprotein glucose dehydrogenase"/>
    <property type="match status" value="1"/>
</dbReference>
<dbReference type="PANTHER" id="PTHR47572">
    <property type="entry name" value="LIPOPROTEIN-RELATED"/>
    <property type="match status" value="1"/>
</dbReference>
<evidence type="ECO:0000259" key="2">
    <source>
        <dbReference type="Pfam" id="PF22807"/>
    </source>
</evidence>
<feature type="chain" id="PRO_5014826890" description="Pyrroloquinoline quinone-dependent pyranose dehydrogenase beta-propeller domain-containing protein" evidence="1">
    <location>
        <begin position="20"/>
        <end position="462"/>
    </location>
</feature>
<evidence type="ECO:0000313" key="3">
    <source>
        <dbReference type="EMBL" id="PKS10956.1"/>
    </source>
</evidence>
<protein>
    <recommendedName>
        <fullName evidence="2">Pyrroloquinoline quinone-dependent pyranose dehydrogenase beta-propeller domain-containing protein</fullName>
    </recommendedName>
</protein>
<keyword evidence="1" id="KW-0732">Signal</keyword>
<sequence>MRLQQTALVTAFFAAGAFAKCENVIVPNYQTPSLASGWQGQLVANGFKKPRTLHFDTEGNLIVLDAGVGVRRVKFTDNGDTCLQVAENQLLVDNKDLNHGLAFSGDGRTLFASTEEAVFAWDYDAKAGTVSSTSRTVVDGMSSNDHLTRTLLMSKKSDGFLAVSRGSDENFDVDAEDPTTGVSQIKIFDLNKLASGAKYSFNSDGRRLGWGLRNSVGLAEDPDTGVIYSVETSVDEVMRNGQNIEQNNPGEELNMHSKASDTSSGGNYGYPYCYPIWDTNVPDNEGLETGDLFSVNETHITDEECEDETVRPRLVFPAHTSPLNLIFNDDGSTLYVSFRGSFNPDNPVGYMVSSIAFSNGQPTARNSANDALSQIFFNANNDDCPQGCFRPVGLAFDSQDRLWVSADSTGEIYVLKKLADSNAPGTFVSKPDESGASVAGSFGLQGVLVGFAAFAMAALIAF</sequence>
<name>A0A2N3NEQ0_9PEZI</name>
<evidence type="ECO:0000256" key="1">
    <source>
        <dbReference type="SAM" id="SignalP"/>
    </source>
</evidence>
<proteinExistence type="predicted"/>
<comment type="caution">
    <text evidence="3">The sequence shown here is derived from an EMBL/GenBank/DDBJ whole genome shotgun (WGS) entry which is preliminary data.</text>
</comment>